<sequence length="130" mass="13018">MGDSHYKSNLIAKSRGVNVTGFSTVTVATIAATTLNVGGVLTGAGRITSAVAASAPTVHGTTKLHAGSYIKIGTGQYIFFGSSTTSAAIVAEATALVATPLRGSLYLSKGATRGGLYTFVTDSVASPSFV</sequence>
<dbReference type="EMBL" id="MT142415">
    <property type="protein sequence ID" value="QJA80276.1"/>
    <property type="molecule type" value="Genomic_DNA"/>
</dbReference>
<name>A0A6M3IYP9_9ZZZZ</name>
<reference evidence="1" key="1">
    <citation type="submission" date="2020-03" db="EMBL/GenBank/DDBJ databases">
        <title>The deep terrestrial virosphere.</title>
        <authorList>
            <person name="Holmfeldt K."/>
            <person name="Nilsson E."/>
            <person name="Simone D."/>
            <person name="Lopez-Fernandez M."/>
            <person name="Wu X."/>
            <person name="de Brujin I."/>
            <person name="Lundin D."/>
            <person name="Andersson A."/>
            <person name="Bertilsson S."/>
            <person name="Dopson M."/>
        </authorList>
    </citation>
    <scope>NUCLEOTIDE SEQUENCE</scope>
    <source>
        <strain evidence="2">MM415A00749</strain>
        <strain evidence="1">MM415B00778</strain>
    </source>
</reference>
<evidence type="ECO:0000313" key="2">
    <source>
        <dbReference type="EMBL" id="QJA80276.1"/>
    </source>
</evidence>
<dbReference type="EMBL" id="MT141472">
    <property type="protein sequence ID" value="QJA62478.1"/>
    <property type="molecule type" value="Genomic_DNA"/>
</dbReference>
<protein>
    <submittedName>
        <fullName evidence="1">Uncharacterized protein</fullName>
    </submittedName>
</protein>
<gene>
    <name evidence="2" type="ORF">MM415A00749_0004</name>
    <name evidence="1" type="ORF">MM415B00778_0012</name>
</gene>
<dbReference type="AlphaFoldDB" id="A0A6M3IYP9"/>
<organism evidence="1">
    <name type="scientific">viral metagenome</name>
    <dbReference type="NCBI Taxonomy" id="1070528"/>
    <lineage>
        <taxon>unclassified sequences</taxon>
        <taxon>metagenomes</taxon>
        <taxon>organismal metagenomes</taxon>
    </lineage>
</organism>
<proteinExistence type="predicted"/>
<evidence type="ECO:0000313" key="1">
    <source>
        <dbReference type="EMBL" id="QJA62478.1"/>
    </source>
</evidence>
<accession>A0A6M3IYP9</accession>